<reference evidence="4" key="1">
    <citation type="submission" date="2020-12" db="EMBL/GenBank/DDBJ databases">
        <title>Clostridium thailandense sp. nov., a novel acetogenic bacterium isolated from peat land soil in Thailand.</title>
        <authorList>
            <person name="Chaikitkaew S."/>
            <person name="Birkeland N.K."/>
        </authorList>
    </citation>
    <scope>NUCLEOTIDE SEQUENCE</scope>
    <source>
        <strain evidence="4">PL3</strain>
    </source>
</reference>
<keyword evidence="3" id="KW-0411">Iron-sulfur</keyword>
<keyword evidence="3" id="KW-0408">Iron</keyword>
<dbReference type="PANTHER" id="PTHR30548:SF3">
    <property type="entry name" value="2-HYDROXYACYL-COA DEHYDRATASE"/>
    <property type="match status" value="1"/>
</dbReference>
<comment type="cofactor">
    <cofactor evidence="1">
        <name>[4Fe-4S] cluster</name>
        <dbReference type="ChEBI" id="CHEBI:49883"/>
    </cofactor>
</comment>
<protein>
    <submittedName>
        <fullName evidence="4">2-hydroxyacyl-CoA dehydratase</fullName>
    </submittedName>
</protein>
<sequence length="334" mass="39175">MKKIGITTTVPIEVLIAAGYEVIDLKNIFITSEDYGKYIDIAEKEGFPKSCCAWQKGTYGVCIHHNIKEIVGVTEGDCSNTKAVEEVLSMHGVNIYPFAYPHTHKLEDIKRSLDSFMDMFGVKLEEVEEVRKRLNRTRALVRKLDELTFEANKVSGFENHLYHVSSSDFNTNVEKFEEEIINKIEEIEKRKPINKKIRLGFIGIPPMTCDIYDYVSDFDAHFVYNEIQREFAFPRGYKAENIYEQYYDYTYPYDIKFRLAEVKKQIEDRRIDGIIHYTQAFCYRQIEDIVIKNELEVPVLNIEGDKLNFLDARTKLRLEAFLDMILDMKKFNKQ</sequence>
<dbReference type="PANTHER" id="PTHR30548">
    <property type="entry name" value="2-HYDROXYGLUTARYL-COA DEHYDRATASE, D-COMPONENT-RELATED"/>
    <property type="match status" value="1"/>
</dbReference>
<gene>
    <name evidence="4" type="ORF">I6U48_11540</name>
</gene>
<comment type="similarity">
    <text evidence="2">Belongs to the FldB/FldC dehydratase alpha/beta subunit family.</text>
</comment>
<organism evidence="4 5">
    <name type="scientific">Clostridium thailandense</name>
    <dbReference type="NCBI Taxonomy" id="2794346"/>
    <lineage>
        <taxon>Bacteria</taxon>
        <taxon>Bacillati</taxon>
        <taxon>Bacillota</taxon>
        <taxon>Clostridia</taxon>
        <taxon>Eubacteriales</taxon>
        <taxon>Clostridiaceae</taxon>
        <taxon>Clostridium</taxon>
    </lineage>
</organism>
<dbReference type="RefSeq" id="WP_218320612.1">
    <property type="nucleotide sequence ID" value="NZ_JAEEGC010000049.1"/>
</dbReference>
<name>A0A949TN78_9CLOT</name>
<evidence type="ECO:0000313" key="4">
    <source>
        <dbReference type="EMBL" id="MBV7273542.1"/>
    </source>
</evidence>
<dbReference type="EMBL" id="JAEEGC010000049">
    <property type="protein sequence ID" value="MBV7273542.1"/>
    <property type="molecule type" value="Genomic_DNA"/>
</dbReference>
<dbReference type="InterPro" id="IPR010327">
    <property type="entry name" value="FldB/FldC_alpha/beta"/>
</dbReference>
<keyword evidence="3" id="KW-0479">Metal-binding</keyword>
<dbReference type="GO" id="GO:0016836">
    <property type="term" value="F:hydro-lyase activity"/>
    <property type="evidence" value="ECO:0007669"/>
    <property type="project" value="UniProtKB-ARBA"/>
</dbReference>
<dbReference type="Proteomes" id="UP000694308">
    <property type="component" value="Unassembled WGS sequence"/>
</dbReference>
<dbReference type="Pfam" id="PF06050">
    <property type="entry name" value="HGD-D"/>
    <property type="match status" value="1"/>
</dbReference>
<comment type="caution">
    <text evidence="4">The sequence shown here is derived from an EMBL/GenBank/DDBJ whole genome shotgun (WGS) entry which is preliminary data.</text>
</comment>
<dbReference type="GO" id="GO:0051536">
    <property type="term" value="F:iron-sulfur cluster binding"/>
    <property type="evidence" value="ECO:0007669"/>
    <property type="project" value="UniProtKB-KW"/>
</dbReference>
<evidence type="ECO:0000256" key="1">
    <source>
        <dbReference type="ARBA" id="ARBA00001966"/>
    </source>
</evidence>
<evidence type="ECO:0000313" key="5">
    <source>
        <dbReference type="Proteomes" id="UP000694308"/>
    </source>
</evidence>
<accession>A0A949TN78</accession>
<evidence type="ECO:0000256" key="3">
    <source>
        <dbReference type="ARBA" id="ARBA00023014"/>
    </source>
</evidence>
<dbReference type="AlphaFoldDB" id="A0A949TN78"/>
<proteinExistence type="inferred from homology"/>
<evidence type="ECO:0000256" key="2">
    <source>
        <dbReference type="ARBA" id="ARBA00005806"/>
    </source>
</evidence>
<keyword evidence="5" id="KW-1185">Reference proteome</keyword>